<evidence type="ECO:0000313" key="3">
    <source>
        <dbReference type="Proteomes" id="UP000828390"/>
    </source>
</evidence>
<feature type="compositionally biased region" description="Polar residues" evidence="1">
    <location>
        <begin position="11"/>
        <end position="22"/>
    </location>
</feature>
<sequence>MKITGYHTAERTPTVTPSSSLELDCGTSYQSTSQSVLQTPESFRDGLAGLQFKH</sequence>
<accession>A0A9D4M9M5</accession>
<dbReference type="EMBL" id="JAIWYP010000002">
    <property type="protein sequence ID" value="KAH3872260.1"/>
    <property type="molecule type" value="Genomic_DNA"/>
</dbReference>
<gene>
    <name evidence="2" type="ORF">DPMN_035475</name>
</gene>
<evidence type="ECO:0000313" key="2">
    <source>
        <dbReference type="EMBL" id="KAH3872260.1"/>
    </source>
</evidence>
<dbReference type="AlphaFoldDB" id="A0A9D4M9M5"/>
<proteinExistence type="predicted"/>
<dbReference type="Proteomes" id="UP000828390">
    <property type="component" value="Unassembled WGS sequence"/>
</dbReference>
<organism evidence="2 3">
    <name type="scientific">Dreissena polymorpha</name>
    <name type="common">Zebra mussel</name>
    <name type="synonym">Mytilus polymorpha</name>
    <dbReference type="NCBI Taxonomy" id="45954"/>
    <lineage>
        <taxon>Eukaryota</taxon>
        <taxon>Metazoa</taxon>
        <taxon>Spiralia</taxon>
        <taxon>Lophotrochozoa</taxon>
        <taxon>Mollusca</taxon>
        <taxon>Bivalvia</taxon>
        <taxon>Autobranchia</taxon>
        <taxon>Heteroconchia</taxon>
        <taxon>Euheterodonta</taxon>
        <taxon>Imparidentia</taxon>
        <taxon>Neoheterodontei</taxon>
        <taxon>Myida</taxon>
        <taxon>Dreissenoidea</taxon>
        <taxon>Dreissenidae</taxon>
        <taxon>Dreissena</taxon>
    </lineage>
</organism>
<reference evidence="2" key="2">
    <citation type="submission" date="2020-11" db="EMBL/GenBank/DDBJ databases">
        <authorList>
            <person name="McCartney M.A."/>
            <person name="Auch B."/>
            <person name="Kono T."/>
            <person name="Mallez S."/>
            <person name="Becker A."/>
            <person name="Gohl D.M."/>
            <person name="Silverstein K.A.T."/>
            <person name="Koren S."/>
            <person name="Bechman K.B."/>
            <person name="Herman A."/>
            <person name="Abrahante J.E."/>
            <person name="Garbe J."/>
        </authorList>
    </citation>
    <scope>NUCLEOTIDE SEQUENCE</scope>
    <source>
        <strain evidence="2">Duluth1</strain>
        <tissue evidence="2">Whole animal</tissue>
    </source>
</reference>
<feature type="region of interest" description="Disordered" evidence="1">
    <location>
        <begin position="1"/>
        <end position="22"/>
    </location>
</feature>
<reference evidence="2" key="1">
    <citation type="journal article" date="2019" name="bioRxiv">
        <title>The Genome of the Zebra Mussel, Dreissena polymorpha: A Resource for Invasive Species Research.</title>
        <authorList>
            <person name="McCartney M.A."/>
            <person name="Auch B."/>
            <person name="Kono T."/>
            <person name="Mallez S."/>
            <person name="Zhang Y."/>
            <person name="Obille A."/>
            <person name="Becker A."/>
            <person name="Abrahante J.E."/>
            <person name="Garbe J."/>
            <person name="Badalamenti J.P."/>
            <person name="Herman A."/>
            <person name="Mangelson H."/>
            <person name="Liachko I."/>
            <person name="Sullivan S."/>
            <person name="Sone E.D."/>
            <person name="Koren S."/>
            <person name="Silverstein K.A.T."/>
            <person name="Beckman K.B."/>
            <person name="Gohl D.M."/>
        </authorList>
    </citation>
    <scope>NUCLEOTIDE SEQUENCE</scope>
    <source>
        <strain evidence="2">Duluth1</strain>
        <tissue evidence="2">Whole animal</tissue>
    </source>
</reference>
<name>A0A9D4M9M5_DREPO</name>
<evidence type="ECO:0000256" key="1">
    <source>
        <dbReference type="SAM" id="MobiDB-lite"/>
    </source>
</evidence>
<comment type="caution">
    <text evidence="2">The sequence shown here is derived from an EMBL/GenBank/DDBJ whole genome shotgun (WGS) entry which is preliminary data.</text>
</comment>
<keyword evidence="3" id="KW-1185">Reference proteome</keyword>
<protein>
    <submittedName>
        <fullName evidence="2">Uncharacterized protein</fullName>
    </submittedName>
</protein>